<keyword evidence="4" id="KW-0223">Dioxygenase</keyword>
<evidence type="ECO:0000256" key="4">
    <source>
        <dbReference type="ARBA" id="ARBA00022964"/>
    </source>
</evidence>
<keyword evidence="6 10" id="KW-0408">Iron</keyword>
<keyword evidence="5 10" id="KW-0560">Oxidoreductase</keyword>
<evidence type="ECO:0000259" key="11">
    <source>
        <dbReference type="PROSITE" id="PS51471"/>
    </source>
</evidence>
<protein>
    <recommendedName>
        <fullName evidence="9">gibberellin 3beta-dioxygenase</fullName>
        <ecNumber evidence="9">1.14.11.15</ecNumber>
    </recommendedName>
</protein>
<evidence type="ECO:0000256" key="7">
    <source>
        <dbReference type="ARBA" id="ARBA00037909"/>
    </source>
</evidence>
<dbReference type="GO" id="GO:0002238">
    <property type="term" value="P:response to molecule of fungal origin"/>
    <property type="evidence" value="ECO:0007669"/>
    <property type="project" value="UniProtKB-ARBA"/>
</dbReference>
<evidence type="ECO:0000256" key="3">
    <source>
        <dbReference type="ARBA" id="ARBA00022723"/>
    </source>
</evidence>
<dbReference type="AlphaFoldDB" id="A0ABD1TY09"/>
<gene>
    <name evidence="12" type="ORF">Adt_13869</name>
</gene>
<evidence type="ECO:0000256" key="9">
    <source>
        <dbReference type="ARBA" id="ARBA00066695"/>
    </source>
</evidence>
<dbReference type="Proteomes" id="UP001604336">
    <property type="component" value="Unassembled WGS sequence"/>
</dbReference>
<dbReference type="InterPro" id="IPR026992">
    <property type="entry name" value="DIOX_N"/>
</dbReference>
<dbReference type="InterPro" id="IPR005123">
    <property type="entry name" value="Oxoglu/Fe-dep_dioxygenase_dom"/>
</dbReference>
<evidence type="ECO:0000256" key="10">
    <source>
        <dbReference type="RuleBase" id="RU003682"/>
    </source>
</evidence>
<sequence>MGLAENYNMIKVSISWQLFHKPIKTILSISNILFLLISTPFTNYLIHIHGLIIVNYLDSEKYAYLKHAPINEESSVPIIDLSAPNVVALVGNACQVWGMFHVINHGVSSSLVDDVDSRARQLFSLSTQQKLKTLRAPGGATGYGAARISPFFSKLMWHEGFTIIGSAVEHAKELWPHDYEEFCNVMDIYQKKMKSLAYQILLLILKFLDTTQEKEEKMISTTSIYGSEGALQLNSYPCCPDPNRAIGLAPHTDSLLLTILHQSETNGLQIHRNGVGWLPVPPVSGALVVNIGDLLHIMSNGRFPTVYHRVVPNQNKHRISIAYFYGPPADSIVGPLSKLPFPRYRSLTVKEYISLKSKHLERALSLIKI</sequence>
<dbReference type="GO" id="GO:0009686">
    <property type="term" value="P:gibberellin biosynthetic process"/>
    <property type="evidence" value="ECO:0007669"/>
    <property type="project" value="UniProtKB-ARBA"/>
</dbReference>
<keyword evidence="3 10" id="KW-0479">Metal-binding</keyword>
<reference evidence="13" key="1">
    <citation type="submission" date="2024-07" db="EMBL/GenBank/DDBJ databases">
        <title>Two chromosome-level genome assemblies of Korean endemic species Abeliophyllum distichum and Forsythia ovata (Oleaceae).</title>
        <authorList>
            <person name="Jang H."/>
        </authorList>
    </citation>
    <scope>NUCLEOTIDE SEQUENCE [LARGE SCALE GENOMIC DNA]</scope>
</reference>
<dbReference type="FunFam" id="2.60.120.330:FF:000013">
    <property type="entry name" value="Gibberellin 3-beta-dioxygenase 1"/>
    <property type="match status" value="1"/>
</dbReference>
<evidence type="ECO:0000256" key="5">
    <source>
        <dbReference type="ARBA" id="ARBA00023002"/>
    </source>
</evidence>
<dbReference type="InterPro" id="IPR027443">
    <property type="entry name" value="IPNS-like_sf"/>
</dbReference>
<comment type="similarity">
    <text evidence="8">Belongs to the iron/ascorbate-dependent oxidoreductase family. GA3OX subfamily.</text>
</comment>
<evidence type="ECO:0000256" key="2">
    <source>
        <dbReference type="ARBA" id="ARBA00004972"/>
    </source>
</evidence>
<dbReference type="Gene3D" id="2.60.120.330">
    <property type="entry name" value="B-lactam Antibiotic, Isopenicillin N Synthase, Chain"/>
    <property type="match status" value="1"/>
</dbReference>
<comment type="pathway">
    <text evidence="7">Plant hormone biosynthesis; gibberellin biosynthesis.</text>
</comment>
<dbReference type="Pfam" id="PF14226">
    <property type="entry name" value="DIOX_N"/>
    <property type="match status" value="1"/>
</dbReference>
<evidence type="ECO:0000313" key="12">
    <source>
        <dbReference type="EMBL" id="KAL2517622.1"/>
    </source>
</evidence>
<dbReference type="EC" id="1.14.11.15" evidence="9"/>
<dbReference type="EMBL" id="JBFOLK010000004">
    <property type="protein sequence ID" value="KAL2517622.1"/>
    <property type="molecule type" value="Genomic_DNA"/>
</dbReference>
<accession>A0ABD1TY09</accession>
<evidence type="ECO:0000256" key="8">
    <source>
        <dbReference type="ARBA" id="ARBA00061560"/>
    </source>
</evidence>
<dbReference type="SUPFAM" id="SSF51197">
    <property type="entry name" value="Clavaminate synthase-like"/>
    <property type="match status" value="1"/>
</dbReference>
<name>A0ABD1TY09_9LAMI</name>
<dbReference type="GO" id="GO:0016707">
    <property type="term" value="F:gibberellin 3-beta-dioxygenase activity"/>
    <property type="evidence" value="ECO:0007669"/>
    <property type="project" value="UniProtKB-EC"/>
</dbReference>
<feature type="domain" description="Fe2OG dioxygenase" evidence="11">
    <location>
        <begin position="226"/>
        <end position="327"/>
    </location>
</feature>
<evidence type="ECO:0000313" key="13">
    <source>
        <dbReference type="Proteomes" id="UP001604336"/>
    </source>
</evidence>
<keyword evidence="13" id="KW-1185">Reference proteome</keyword>
<comment type="pathway">
    <text evidence="2">Hormone biosynthesis.</text>
</comment>
<proteinExistence type="inferred from homology"/>
<dbReference type="GO" id="GO:0046872">
    <property type="term" value="F:metal ion binding"/>
    <property type="evidence" value="ECO:0007669"/>
    <property type="project" value="UniProtKB-KW"/>
</dbReference>
<comment type="cofactor">
    <cofactor evidence="1">
        <name>L-ascorbate</name>
        <dbReference type="ChEBI" id="CHEBI:38290"/>
    </cofactor>
</comment>
<dbReference type="InterPro" id="IPR050231">
    <property type="entry name" value="Iron_ascorbate_oxido_reductase"/>
</dbReference>
<evidence type="ECO:0000256" key="6">
    <source>
        <dbReference type="ARBA" id="ARBA00023004"/>
    </source>
</evidence>
<dbReference type="PANTHER" id="PTHR47990">
    <property type="entry name" value="2-OXOGLUTARATE (2OG) AND FE(II)-DEPENDENT OXYGENASE SUPERFAMILY PROTEIN-RELATED"/>
    <property type="match status" value="1"/>
</dbReference>
<dbReference type="InterPro" id="IPR044861">
    <property type="entry name" value="IPNS-like_FE2OG_OXY"/>
</dbReference>
<organism evidence="12 13">
    <name type="scientific">Abeliophyllum distichum</name>
    <dbReference type="NCBI Taxonomy" id="126358"/>
    <lineage>
        <taxon>Eukaryota</taxon>
        <taxon>Viridiplantae</taxon>
        <taxon>Streptophyta</taxon>
        <taxon>Embryophyta</taxon>
        <taxon>Tracheophyta</taxon>
        <taxon>Spermatophyta</taxon>
        <taxon>Magnoliopsida</taxon>
        <taxon>eudicotyledons</taxon>
        <taxon>Gunneridae</taxon>
        <taxon>Pentapetalae</taxon>
        <taxon>asterids</taxon>
        <taxon>lamiids</taxon>
        <taxon>Lamiales</taxon>
        <taxon>Oleaceae</taxon>
        <taxon>Forsythieae</taxon>
        <taxon>Abeliophyllum</taxon>
    </lineage>
</organism>
<dbReference type="GO" id="GO:0009805">
    <property type="term" value="P:coumarin biosynthetic process"/>
    <property type="evidence" value="ECO:0007669"/>
    <property type="project" value="UniProtKB-ARBA"/>
</dbReference>
<comment type="caution">
    <text evidence="12">The sequence shown here is derived from an EMBL/GenBank/DDBJ whole genome shotgun (WGS) entry which is preliminary data.</text>
</comment>
<evidence type="ECO:0000256" key="1">
    <source>
        <dbReference type="ARBA" id="ARBA00001961"/>
    </source>
</evidence>
<dbReference type="PROSITE" id="PS51471">
    <property type="entry name" value="FE2OG_OXY"/>
    <property type="match status" value="1"/>
</dbReference>
<dbReference type="Pfam" id="PF03171">
    <property type="entry name" value="2OG-FeII_Oxy"/>
    <property type="match status" value="1"/>
</dbReference>